<dbReference type="GO" id="GO:0003676">
    <property type="term" value="F:nucleic acid binding"/>
    <property type="evidence" value="ECO:0007669"/>
    <property type="project" value="InterPro"/>
</dbReference>
<dbReference type="Gene3D" id="3.30.70.330">
    <property type="match status" value="1"/>
</dbReference>
<feature type="non-terminal residue" evidence="3">
    <location>
        <position position="1"/>
    </location>
</feature>
<dbReference type="InterPro" id="IPR012677">
    <property type="entry name" value="Nucleotide-bd_a/b_plait_sf"/>
</dbReference>
<evidence type="ECO:0008006" key="4">
    <source>
        <dbReference type="Google" id="ProtNLM"/>
    </source>
</evidence>
<protein>
    <recommendedName>
        <fullName evidence="4">RRM domain-containing protein</fullName>
    </recommendedName>
</protein>
<reference evidence="3" key="2">
    <citation type="submission" date="2020-04" db="EMBL/GenBank/DDBJ databases">
        <authorList>
            <consortium name="NCBI Genome Project"/>
        </authorList>
    </citation>
    <scope>NUCLEOTIDE SEQUENCE</scope>
    <source>
        <strain evidence="3">CBS 342.82</strain>
    </source>
</reference>
<dbReference type="InterPro" id="IPR034772">
    <property type="entry name" value="CPSF6/7"/>
</dbReference>
<feature type="non-terminal residue" evidence="3">
    <location>
        <position position="104"/>
    </location>
</feature>
<dbReference type="InterPro" id="IPR035979">
    <property type="entry name" value="RBD_domain_sf"/>
</dbReference>
<dbReference type="GeneID" id="54358118"/>
<dbReference type="RefSeq" id="XP_033456361.1">
    <property type="nucleotide sequence ID" value="XM_033600318.1"/>
</dbReference>
<proteinExistence type="predicted"/>
<sequence length="104" mass="11535">TKRKAQEYEEESGQAQQISTPSQPNSLQNSATEPGAMPALRLAELHWWTTEEDVRAFCARAGVEGELREITFGEHKINGKSRGEAYLEFASPRAASATKAEIER</sequence>
<feature type="region of interest" description="Disordered" evidence="1">
    <location>
        <begin position="1"/>
        <end position="36"/>
    </location>
</feature>
<organism evidence="3">
    <name type="scientific">Dissoconium aciculare CBS 342.82</name>
    <dbReference type="NCBI Taxonomy" id="1314786"/>
    <lineage>
        <taxon>Eukaryota</taxon>
        <taxon>Fungi</taxon>
        <taxon>Dikarya</taxon>
        <taxon>Ascomycota</taxon>
        <taxon>Pezizomycotina</taxon>
        <taxon>Dothideomycetes</taxon>
        <taxon>Dothideomycetidae</taxon>
        <taxon>Mycosphaerellales</taxon>
        <taxon>Dissoconiaceae</taxon>
        <taxon>Dissoconium</taxon>
    </lineage>
</organism>
<reference evidence="3" key="3">
    <citation type="submission" date="2025-08" db="UniProtKB">
        <authorList>
            <consortium name="RefSeq"/>
        </authorList>
    </citation>
    <scope>IDENTIFICATION</scope>
    <source>
        <strain evidence="3">CBS 342.82</strain>
    </source>
</reference>
<keyword evidence="2" id="KW-1185">Reference proteome</keyword>
<evidence type="ECO:0000313" key="2">
    <source>
        <dbReference type="Proteomes" id="UP000504637"/>
    </source>
</evidence>
<dbReference type="AlphaFoldDB" id="A0A6J3LU65"/>
<dbReference type="GO" id="GO:0006397">
    <property type="term" value="P:mRNA processing"/>
    <property type="evidence" value="ECO:0007669"/>
    <property type="project" value="UniProtKB-KW"/>
</dbReference>
<dbReference type="CDD" id="cd12372">
    <property type="entry name" value="RRM_CFIm68_CFIm59"/>
    <property type="match status" value="1"/>
</dbReference>
<name>A0A6J3LU65_9PEZI</name>
<dbReference type="SUPFAM" id="SSF54928">
    <property type="entry name" value="RNA-binding domain, RBD"/>
    <property type="match status" value="1"/>
</dbReference>
<feature type="compositionally biased region" description="Polar residues" evidence="1">
    <location>
        <begin position="13"/>
        <end position="32"/>
    </location>
</feature>
<dbReference type="GO" id="GO:0005634">
    <property type="term" value="C:nucleus"/>
    <property type="evidence" value="ECO:0007669"/>
    <property type="project" value="UniProtKB-SubCell"/>
</dbReference>
<dbReference type="PANTHER" id="PTHR23204">
    <property type="entry name" value="CLEAVAGE AND POLYADENYLATION SPECIFIC FACTOR"/>
    <property type="match status" value="1"/>
</dbReference>
<evidence type="ECO:0000313" key="3">
    <source>
        <dbReference type="RefSeq" id="XP_033456361.1"/>
    </source>
</evidence>
<dbReference type="Proteomes" id="UP000504637">
    <property type="component" value="Unplaced"/>
</dbReference>
<gene>
    <name evidence="3" type="ORF">K489DRAFT_296488</name>
</gene>
<dbReference type="OrthoDB" id="10065185at2759"/>
<reference evidence="3" key="1">
    <citation type="submission" date="2020-01" db="EMBL/GenBank/DDBJ databases">
        <authorList>
            <consortium name="DOE Joint Genome Institute"/>
            <person name="Haridas S."/>
            <person name="Albert R."/>
            <person name="Binder M."/>
            <person name="Bloem J."/>
            <person name="Labutti K."/>
            <person name="Salamov A."/>
            <person name="Andreopoulos B."/>
            <person name="Baker S.E."/>
            <person name="Barry K."/>
            <person name="Bills G."/>
            <person name="Bluhm B.H."/>
            <person name="Cannon C."/>
            <person name="Castanera R."/>
            <person name="Culley D.E."/>
            <person name="Daum C."/>
            <person name="Ezra D."/>
            <person name="Gonzalez J.B."/>
            <person name="Henrissat B."/>
            <person name="Kuo A."/>
            <person name="Liang C."/>
            <person name="Lipzen A."/>
            <person name="Lutzoni F."/>
            <person name="Magnuson J."/>
            <person name="Mondo S."/>
            <person name="Nolan M."/>
            <person name="Ohm R."/>
            <person name="Pangilinan J."/>
            <person name="Park H.-J."/>
            <person name="Ramirez L."/>
            <person name="Alfaro M."/>
            <person name="Sun H."/>
            <person name="Tritt A."/>
            <person name="Yoshinaga Y."/>
            <person name="Zwiers L.-H."/>
            <person name="Turgeon B.G."/>
            <person name="Goodwin S.B."/>
            <person name="Spatafora J.W."/>
            <person name="Crous P.W."/>
            <person name="Grigoriev I.V."/>
        </authorList>
    </citation>
    <scope>NUCLEOTIDE SEQUENCE</scope>
    <source>
        <strain evidence="3">CBS 342.82</strain>
    </source>
</reference>
<evidence type="ECO:0000256" key="1">
    <source>
        <dbReference type="SAM" id="MobiDB-lite"/>
    </source>
</evidence>
<accession>A0A6J3LU65</accession>